<dbReference type="EMBL" id="ACUX02000006">
    <property type="protein sequence ID" value="EEZ61503.1"/>
    <property type="molecule type" value="Genomic_DNA"/>
</dbReference>
<dbReference type="SUPFAM" id="SSF47240">
    <property type="entry name" value="Ferritin-like"/>
    <property type="match status" value="1"/>
</dbReference>
<dbReference type="Pfam" id="PF00210">
    <property type="entry name" value="Ferritin"/>
    <property type="match status" value="1"/>
</dbReference>
<organism evidence="4 5">
    <name type="scientific">Slackia exigua (strain ATCC 700122 / DSM 15923 / CIP 105133 / JCM 11022 / KCTC 5966 / S-7)</name>
    <dbReference type="NCBI Taxonomy" id="649764"/>
    <lineage>
        <taxon>Bacteria</taxon>
        <taxon>Bacillati</taxon>
        <taxon>Actinomycetota</taxon>
        <taxon>Coriobacteriia</taxon>
        <taxon>Eggerthellales</taxon>
        <taxon>Eggerthellaceae</taxon>
        <taxon>Slackia</taxon>
    </lineage>
</organism>
<comment type="similarity">
    <text evidence="1 2">Belongs to the Dps family.</text>
</comment>
<gene>
    <name evidence="4" type="primary">dps</name>
    <name evidence="4" type="ORF">HMPREF0762_00841</name>
</gene>
<sequence>MPAHEMQGSSHMRCGASSRRKGTIMLNEKLNVLLADWAVAHRKLQNLHWYVKGHAFFQAHVKLEEFYDEANEAVDSVAELILMNGGKPLASMKEYLDASNVVERESDFISVNDAMTQAKADYELILADVKAVKDAADEEGNALVSAAMDDHIAQLSKHLWMLGQSER</sequence>
<dbReference type="AlphaFoldDB" id="D0WG90"/>
<dbReference type="eggNOG" id="COG0783">
    <property type="taxonomic scope" value="Bacteria"/>
</dbReference>
<dbReference type="InterPro" id="IPR002177">
    <property type="entry name" value="DPS_DNA-bd"/>
</dbReference>
<accession>D0WG90</accession>
<dbReference type="Gene3D" id="1.20.1260.10">
    <property type="match status" value="1"/>
</dbReference>
<dbReference type="STRING" id="649764.HMPREF0762_00841"/>
<dbReference type="PANTHER" id="PTHR42932">
    <property type="entry name" value="GENERAL STRESS PROTEIN 20U"/>
    <property type="match status" value="1"/>
</dbReference>
<dbReference type="Proteomes" id="UP000006001">
    <property type="component" value="Unassembled WGS sequence"/>
</dbReference>
<dbReference type="PRINTS" id="PR01346">
    <property type="entry name" value="HELNAPAPROT"/>
</dbReference>
<dbReference type="CDD" id="cd01043">
    <property type="entry name" value="DPS"/>
    <property type="match status" value="1"/>
</dbReference>
<dbReference type="InterPro" id="IPR008331">
    <property type="entry name" value="Ferritin_DPS_dom"/>
</dbReference>
<dbReference type="InterPro" id="IPR009078">
    <property type="entry name" value="Ferritin-like_SF"/>
</dbReference>
<proteinExistence type="inferred from homology"/>
<comment type="caution">
    <text evidence="4">The sequence shown here is derived from an EMBL/GenBank/DDBJ whole genome shotgun (WGS) entry which is preliminary data.</text>
</comment>
<dbReference type="GO" id="GO:0008199">
    <property type="term" value="F:ferric iron binding"/>
    <property type="evidence" value="ECO:0007669"/>
    <property type="project" value="InterPro"/>
</dbReference>
<evidence type="ECO:0000256" key="2">
    <source>
        <dbReference type="RuleBase" id="RU003875"/>
    </source>
</evidence>
<name>D0WG90_SLAES</name>
<dbReference type="EC" id="1.16.-.-" evidence="4"/>
<evidence type="ECO:0000256" key="1">
    <source>
        <dbReference type="ARBA" id="ARBA00009497"/>
    </source>
</evidence>
<evidence type="ECO:0000259" key="3">
    <source>
        <dbReference type="Pfam" id="PF00210"/>
    </source>
</evidence>
<evidence type="ECO:0000313" key="5">
    <source>
        <dbReference type="Proteomes" id="UP000006001"/>
    </source>
</evidence>
<dbReference type="GO" id="GO:0016491">
    <property type="term" value="F:oxidoreductase activity"/>
    <property type="evidence" value="ECO:0007669"/>
    <property type="project" value="UniProtKB-KW"/>
</dbReference>
<protein>
    <submittedName>
        <fullName evidence="4">DNA protection during starvation protein 2</fullName>
        <ecNumber evidence="4">1.16.-.-</ecNumber>
    </submittedName>
</protein>
<dbReference type="PIRSF" id="PIRSF005900">
    <property type="entry name" value="Dps"/>
    <property type="match status" value="1"/>
</dbReference>
<dbReference type="InterPro" id="IPR012347">
    <property type="entry name" value="Ferritin-like"/>
</dbReference>
<reference evidence="4" key="1">
    <citation type="submission" date="2009-10" db="EMBL/GenBank/DDBJ databases">
        <authorList>
            <person name="Weinstock G."/>
            <person name="Sodergren E."/>
            <person name="Clifton S."/>
            <person name="Fulton L."/>
            <person name="Fulton B."/>
            <person name="Courtney L."/>
            <person name="Fronick C."/>
            <person name="Harrison M."/>
            <person name="Strong C."/>
            <person name="Farmer C."/>
            <person name="Delahaunty K."/>
            <person name="Markovic C."/>
            <person name="Hall O."/>
            <person name="Minx P."/>
            <person name="Tomlinson C."/>
            <person name="Mitreva M."/>
            <person name="Nelson J."/>
            <person name="Hou S."/>
            <person name="Wollam A."/>
            <person name="Pepin K.H."/>
            <person name="Johnson M."/>
            <person name="Bhonagiri V."/>
            <person name="Nash W.E."/>
            <person name="Warren W."/>
            <person name="Chinwalla A."/>
            <person name="Mardis E.R."/>
            <person name="Wilson R.K."/>
        </authorList>
    </citation>
    <scope>NUCLEOTIDE SEQUENCE [LARGE SCALE GENOMIC DNA]</scope>
    <source>
        <strain evidence="4">ATCC 700122</strain>
    </source>
</reference>
<keyword evidence="4" id="KW-0560">Oxidoreductase</keyword>
<feature type="domain" description="Ferritin/DPS" evidence="3">
    <location>
        <begin position="28"/>
        <end position="163"/>
    </location>
</feature>
<dbReference type="PANTHER" id="PTHR42932:SF1">
    <property type="entry name" value="GENERAL STRESS PROTEIN 20U"/>
    <property type="match status" value="1"/>
</dbReference>
<keyword evidence="5" id="KW-1185">Reference proteome</keyword>
<evidence type="ECO:0000313" key="4">
    <source>
        <dbReference type="EMBL" id="EEZ61503.1"/>
    </source>
</evidence>
<dbReference type="HOGENOM" id="CLU_098183_2_2_11"/>